<dbReference type="PROSITE" id="PS50011">
    <property type="entry name" value="PROTEIN_KINASE_DOM"/>
    <property type="match status" value="1"/>
</dbReference>
<dbReference type="InterPro" id="IPR017441">
    <property type="entry name" value="Protein_kinase_ATP_BS"/>
</dbReference>
<dbReference type="InterPro" id="IPR036179">
    <property type="entry name" value="Ig-like_dom_sf"/>
</dbReference>
<keyword evidence="2 10" id="KW-0812">Transmembrane</keyword>
<feature type="binding site" evidence="9">
    <location>
        <position position="483"/>
    </location>
    <ligand>
        <name>ATP</name>
        <dbReference type="ChEBI" id="CHEBI:30616"/>
    </ligand>
</feature>
<dbReference type="CDD" id="cd00192">
    <property type="entry name" value="PTKc"/>
    <property type="match status" value="1"/>
</dbReference>
<evidence type="ECO:0000256" key="4">
    <source>
        <dbReference type="ARBA" id="ARBA00023136"/>
    </source>
</evidence>
<dbReference type="InterPro" id="IPR008266">
    <property type="entry name" value="Tyr_kinase_AS"/>
</dbReference>
<evidence type="ECO:0000313" key="12">
    <source>
        <dbReference type="EMBL" id="CAL8096154.1"/>
    </source>
</evidence>
<dbReference type="PRINTS" id="PR00109">
    <property type="entry name" value="TYRKINASE"/>
</dbReference>
<dbReference type="PANTHER" id="PTHR24416">
    <property type="entry name" value="TYROSINE-PROTEIN KINASE RECEPTOR"/>
    <property type="match status" value="1"/>
</dbReference>
<dbReference type="PROSITE" id="PS00109">
    <property type="entry name" value="PROTEIN_KINASE_TYR"/>
    <property type="match status" value="1"/>
</dbReference>
<organism evidence="12 13">
    <name type="scientific">Orchesella dallaii</name>
    <dbReference type="NCBI Taxonomy" id="48710"/>
    <lineage>
        <taxon>Eukaryota</taxon>
        <taxon>Metazoa</taxon>
        <taxon>Ecdysozoa</taxon>
        <taxon>Arthropoda</taxon>
        <taxon>Hexapoda</taxon>
        <taxon>Collembola</taxon>
        <taxon>Entomobryomorpha</taxon>
        <taxon>Entomobryoidea</taxon>
        <taxon>Orchesellidae</taxon>
        <taxon>Orchesellinae</taxon>
        <taxon>Orchesella</taxon>
    </lineage>
</organism>
<comment type="caution">
    <text evidence="12">The sequence shown here is derived from an EMBL/GenBank/DDBJ whole genome shotgun (WGS) entry which is preliminary data.</text>
</comment>
<keyword evidence="9" id="KW-0547">Nucleotide-binding</keyword>
<dbReference type="EMBL" id="CAXLJM020000027">
    <property type="protein sequence ID" value="CAL8096154.1"/>
    <property type="molecule type" value="Genomic_DNA"/>
</dbReference>
<name>A0ABP1QB01_9HEXA</name>
<comment type="catalytic activity">
    <reaction evidence="8">
        <text>L-tyrosyl-[protein] + ATP = O-phospho-L-tyrosyl-[protein] + ADP + H(+)</text>
        <dbReference type="Rhea" id="RHEA:10596"/>
        <dbReference type="Rhea" id="RHEA-COMP:10136"/>
        <dbReference type="Rhea" id="RHEA-COMP:20101"/>
        <dbReference type="ChEBI" id="CHEBI:15378"/>
        <dbReference type="ChEBI" id="CHEBI:30616"/>
        <dbReference type="ChEBI" id="CHEBI:46858"/>
        <dbReference type="ChEBI" id="CHEBI:61978"/>
        <dbReference type="ChEBI" id="CHEBI:456216"/>
        <dbReference type="EC" id="2.7.10.1"/>
    </reaction>
</comment>
<dbReference type="SUPFAM" id="SSF56112">
    <property type="entry name" value="Protein kinase-like (PK-like)"/>
    <property type="match status" value="1"/>
</dbReference>
<dbReference type="PANTHER" id="PTHR24416:SF611">
    <property type="entry name" value="TYROSINE-PROTEIN KINASE TRANSMEMBRANE RECEPTOR ROR"/>
    <property type="match status" value="1"/>
</dbReference>
<proteinExistence type="predicted"/>
<accession>A0ABP1QB01</accession>
<dbReference type="PROSITE" id="PS00107">
    <property type="entry name" value="PROTEIN_KINASE_ATP"/>
    <property type="match status" value="1"/>
</dbReference>
<keyword evidence="4 10" id="KW-0472">Membrane</keyword>
<evidence type="ECO:0000256" key="1">
    <source>
        <dbReference type="ARBA" id="ARBA00004167"/>
    </source>
</evidence>
<dbReference type="Gene3D" id="1.10.510.10">
    <property type="entry name" value="Transferase(Phosphotransferase) domain 1"/>
    <property type="match status" value="1"/>
</dbReference>
<dbReference type="InterPro" id="IPR013783">
    <property type="entry name" value="Ig-like_fold"/>
</dbReference>
<keyword evidence="6" id="KW-0675">Receptor</keyword>
<keyword evidence="5" id="KW-1015">Disulfide bond</keyword>
<evidence type="ECO:0000313" key="13">
    <source>
        <dbReference type="Proteomes" id="UP001642540"/>
    </source>
</evidence>
<dbReference type="Gene3D" id="2.60.40.10">
    <property type="entry name" value="Immunoglobulins"/>
    <property type="match status" value="1"/>
</dbReference>
<evidence type="ECO:0000256" key="2">
    <source>
        <dbReference type="ARBA" id="ARBA00022692"/>
    </source>
</evidence>
<sequence>MTGVAVEIRQSRNESSCEIVISIIANKSLSYYYVGSSEDVTKNCTVLSYDLSSGISAVCRSKESKAKWKSCNDLDVCESWPLTLTTKDTRNCRGTSENHTVTSTPSGFPDSYSSPFVIYCPDKGETQWDSFEVIYPNTGLQNWEFPKPPLYYNTIDAALNRPSIAIVITSDTTRQIETLLNNALSSNNTLAFAENETVEFACVAVRYLYMREFHWRIGYFADNSVPPDSPNQTYEINKTQNLIIVKRNITISKIYAWISCQGQIWNSEEQRTAKINISVTDATPPSGGISHVKEDQNDIFTCKYKGWPKPKVTWIFTNNVTTNPPSDAVEDNHRAPHASWSETRIIPTLSRGYTVTCKLENLKDKQEYSYTKQEEGSRTTLVVVIISSVLVCVITLIFFIVYWRYRKRLELYAQRQHLTTEEIDEFYKGAKNNSTTYEALVLPYNPDFEIDLEQLGLDGSILGSGQFGLVLKGSIGPLPVAVKTIKPVADIIYLKSLLSELKILQYVGPHRNIVNLIGANTANIKKREVFLVLDYCPNGNLVQFLRQCRDRFVNFFSNSSSPEQKVWPLYENKVEITLTTHNLIMFAFEIATAMDHLSSKNVIHGDLAARNVLVTADLHAKICDFGLAKQLLHYSVYVQKIDCPLPLRWMALESLQDMEFSLASDKWSYGILLWEIFSLAELPYPGVQWSFESYKMLLEGYRMEKPQFANDSIYRIMLQCWHTQPLERPTFQYITNEFRKEEDKLT</sequence>
<feature type="transmembrane region" description="Helical" evidence="10">
    <location>
        <begin position="381"/>
        <end position="405"/>
    </location>
</feature>
<dbReference type="Gene3D" id="3.30.200.20">
    <property type="entry name" value="Phosphorylase Kinase, domain 1"/>
    <property type="match status" value="1"/>
</dbReference>
<evidence type="ECO:0000256" key="8">
    <source>
        <dbReference type="ARBA" id="ARBA00051243"/>
    </source>
</evidence>
<evidence type="ECO:0000259" key="11">
    <source>
        <dbReference type="PROSITE" id="PS50011"/>
    </source>
</evidence>
<evidence type="ECO:0000256" key="10">
    <source>
        <dbReference type="SAM" id="Phobius"/>
    </source>
</evidence>
<comment type="subcellular location">
    <subcellularLocation>
        <location evidence="1">Membrane</location>
        <topology evidence="1">Single-pass membrane protein</topology>
    </subcellularLocation>
</comment>
<dbReference type="Pfam" id="PF07714">
    <property type="entry name" value="PK_Tyr_Ser-Thr"/>
    <property type="match status" value="1"/>
</dbReference>
<dbReference type="SUPFAM" id="SSF48726">
    <property type="entry name" value="Immunoglobulin"/>
    <property type="match status" value="1"/>
</dbReference>
<dbReference type="InterPro" id="IPR011009">
    <property type="entry name" value="Kinase-like_dom_sf"/>
</dbReference>
<dbReference type="Proteomes" id="UP001642540">
    <property type="component" value="Unassembled WGS sequence"/>
</dbReference>
<evidence type="ECO:0000256" key="3">
    <source>
        <dbReference type="ARBA" id="ARBA00022989"/>
    </source>
</evidence>
<dbReference type="InterPro" id="IPR000719">
    <property type="entry name" value="Prot_kinase_dom"/>
</dbReference>
<evidence type="ECO:0000256" key="7">
    <source>
        <dbReference type="ARBA" id="ARBA00023180"/>
    </source>
</evidence>
<keyword evidence="13" id="KW-1185">Reference proteome</keyword>
<dbReference type="InterPro" id="IPR050122">
    <property type="entry name" value="RTK"/>
</dbReference>
<dbReference type="InterPro" id="IPR001245">
    <property type="entry name" value="Ser-Thr/Tyr_kinase_cat_dom"/>
</dbReference>
<evidence type="ECO:0000256" key="9">
    <source>
        <dbReference type="PROSITE-ProRule" id="PRU10141"/>
    </source>
</evidence>
<keyword evidence="7" id="KW-0325">Glycoprotein</keyword>
<feature type="domain" description="Protein kinase" evidence="11">
    <location>
        <begin position="456"/>
        <end position="739"/>
    </location>
</feature>
<keyword evidence="9" id="KW-0067">ATP-binding</keyword>
<gene>
    <name evidence="12" type="ORF">ODALV1_LOCUS9283</name>
</gene>
<evidence type="ECO:0000256" key="5">
    <source>
        <dbReference type="ARBA" id="ARBA00023157"/>
    </source>
</evidence>
<evidence type="ECO:0000256" key="6">
    <source>
        <dbReference type="ARBA" id="ARBA00023170"/>
    </source>
</evidence>
<protein>
    <recommendedName>
        <fullName evidence="11">Protein kinase domain-containing protein</fullName>
    </recommendedName>
</protein>
<reference evidence="12 13" key="1">
    <citation type="submission" date="2024-08" db="EMBL/GenBank/DDBJ databases">
        <authorList>
            <person name="Cucini C."/>
            <person name="Frati F."/>
        </authorList>
    </citation>
    <scope>NUCLEOTIDE SEQUENCE [LARGE SCALE GENOMIC DNA]</scope>
</reference>
<keyword evidence="3 10" id="KW-1133">Transmembrane helix</keyword>